<gene>
    <name evidence="2" type="ORF">Harvfovirus27_5</name>
</gene>
<organism evidence="2">
    <name type="scientific">Harvfovirus sp</name>
    <dbReference type="NCBI Taxonomy" id="2487768"/>
    <lineage>
        <taxon>Viruses</taxon>
        <taxon>Varidnaviria</taxon>
        <taxon>Bamfordvirae</taxon>
        <taxon>Nucleocytoviricota</taxon>
        <taxon>Megaviricetes</taxon>
        <taxon>Imitervirales</taxon>
        <taxon>Mimiviridae</taxon>
        <taxon>Klosneuvirinae</taxon>
    </lineage>
</organism>
<proteinExistence type="predicted"/>
<dbReference type="EMBL" id="MK072269">
    <property type="protein sequence ID" value="AYV81316.1"/>
    <property type="molecule type" value="Genomic_DNA"/>
</dbReference>
<feature type="transmembrane region" description="Helical" evidence="1">
    <location>
        <begin position="68"/>
        <end position="91"/>
    </location>
</feature>
<keyword evidence="1" id="KW-0472">Membrane</keyword>
<reference evidence="2" key="1">
    <citation type="submission" date="2018-10" db="EMBL/GenBank/DDBJ databases">
        <title>Hidden diversity of soil giant viruses.</title>
        <authorList>
            <person name="Schulz F."/>
            <person name="Alteio L."/>
            <person name="Goudeau D."/>
            <person name="Ryan E.M."/>
            <person name="Malmstrom R.R."/>
            <person name="Blanchard J."/>
            <person name="Woyke T."/>
        </authorList>
    </citation>
    <scope>NUCLEOTIDE SEQUENCE</scope>
    <source>
        <strain evidence="2">HAV1</strain>
    </source>
</reference>
<keyword evidence="1" id="KW-0812">Transmembrane</keyword>
<keyword evidence="1" id="KW-1133">Transmembrane helix</keyword>
<protein>
    <submittedName>
        <fullName evidence="2">Uncharacterized protein</fullName>
    </submittedName>
</protein>
<evidence type="ECO:0000256" key="1">
    <source>
        <dbReference type="SAM" id="Phobius"/>
    </source>
</evidence>
<feature type="transmembrane region" description="Helical" evidence="1">
    <location>
        <begin position="40"/>
        <end position="62"/>
    </location>
</feature>
<feature type="transmembrane region" description="Helical" evidence="1">
    <location>
        <begin position="103"/>
        <end position="129"/>
    </location>
</feature>
<feature type="transmembrane region" description="Helical" evidence="1">
    <location>
        <begin position="6"/>
        <end position="28"/>
    </location>
</feature>
<accession>A0A3G5A266</accession>
<sequence length="164" mass="18378">MNCHDIISPFLAGVFFVTSMVLLIRYSLDELNTVSTFEAAFVFAFYICGIVSSFAFLAHYFYEPIETFIFVGNLTFGLALFLSPIIFAYHCVHSSCFHIDTPLYILVLIFSSLFATFAVGFIAAFPYLLCRNRSPKVTAVQVEVKQIVLEQNATVQIFVAPASH</sequence>
<name>A0A3G5A266_9VIRU</name>
<evidence type="ECO:0000313" key="2">
    <source>
        <dbReference type="EMBL" id="AYV81316.1"/>
    </source>
</evidence>